<evidence type="ECO:0000256" key="1">
    <source>
        <dbReference type="ARBA" id="ARBA00022475"/>
    </source>
</evidence>
<evidence type="ECO:0000256" key="4">
    <source>
        <dbReference type="ARBA" id="ARBA00023306"/>
    </source>
</evidence>
<dbReference type="InterPro" id="IPR050696">
    <property type="entry name" value="FtsA/MreB"/>
</dbReference>
<evidence type="ECO:0000256" key="6">
    <source>
        <dbReference type="PIRNR" id="PIRNR003101"/>
    </source>
</evidence>
<dbReference type="GO" id="GO:0009898">
    <property type="term" value="C:cytoplasmic side of plasma membrane"/>
    <property type="evidence" value="ECO:0007669"/>
    <property type="project" value="UniProtKB-UniRule"/>
</dbReference>
<dbReference type="InterPro" id="IPR003494">
    <property type="entry name" value="SHS2_FtsA"/>
</dbReference>
<keyword evidence="1 5" id="KW-1003">Cell membrane</keyword>
<dbReference type="SUPFAM" id="SSF53067">
    <property type="entry name" value="Actin-like ATPase domain"/>
    <property type="match status" value="2"/>
</dbReference>
<evidence type="ECO:0000256" key="2">
    <source>
        <dbReference type="ARBA" id="ARBA00022618"/>
    </source>
</evidence>
<feature type="domain" description="SHS2" evidence="8">
    <location>
        <begin position="9"/>
        <end position="195"/>
    </location>
</feature>
<dbReference type="SMART" id="SM00842">
    <property type="entry name" value="FtsA"/>
    <property type="match status" value="1"/>
</dbReference>
<proteinExistence type="inferred from homology"/>
<dbReference type="HAMAP" id="MF_02033">
    <property type="entry name" value="FtsA"/>
    <property type="match status" value="1"/>
</dbReference>
<dbReference type="GO" id="GO:0032153">
    <property type="term" value="C:cell division site"/>
    <property type="evidence" value="ECO:0007669"/>
    <property type="project" value="UniProtKB-UniRule"/>
</dbReference>
<comment type="similarity">
    <text evidence="5 6">Belongs to the FtsA/MreB family.</text>
</comment>
<sequence>MSTANQGVIAALDVGGSKVACVIADLGPSGDLNIRGVGNRACRGVSGGVVTDMLETEKAIRASVEQAEKMAGETISTVILGFAGGEQQSTIIEVEVDVDGHSVAQSDIDRAIAKVEEQMDTGDREVLHSFTAAYSIDGAYSSIAPLGMYGKKLGLAQHVITINSSPRMNLEACVRRAHLDVSHVVSLPYASALSSLVEDEAKMGAACIDIGAGTTNIAIMAQGALVHADVIPIGGSQVTDQIARELLTPFEQAERLKTFSGAAIRVAADDRSDIEVPQVGEISGEESLVRKPRSALTGVIQNELEILFATIAKHLDASGFSGVSGKRVVLTGGVAQTEGIRDLAAEVLGRQVRLGRPQILVGLPQAGHSPAFAGAIGLLLYGAKTPSDSAREKKSPGRDSGSDSSNPILRVIGWLKDNF</sequence>
<dbReference type="EMBL" id="BNCI01000002">
    <property type="protein sequence ID" value="GHF23174.1"/>
    <property type="molecule type" value="Genomic_DNA"/>
</dbReference>
<evidence type="ECO:0000256" key="3">
    <source>
        <dbReference type="ARBA" id="ARBA00023136"/>
    </source>
</evidence>
<comment type="subunit">
    <text evidence="5">Self-interacts. Interacts with FtsZ.</text>
</comment>
<dbReference type="Pfam" id="PF14450">
    <property type="entry name" value="FtsA"/>
    <property type="match status" value="1"/>
</dbReference>
<dbReference type="Pfam" id="PF02491">
    <property type="entry name" value="SHS2_FTSA"/>
    <property type="match status" value="1"/>
</dbReference>
<dbReference type="InterPro" id="IPR043129">
    <property type="entry name" value="ATPase_NBD"/>
</dbReference>
<dbReference type="CDD" id="cd24048">
    <property type="entry name" value="ASKHA_NBD_FtsA"/>
    <property type="match status" value="1"/>
</dbReference>
<dbReference type="Proteomes" id="UP000630923">
    <property type="component" value="Unassembled WGS sequence"/>
</dbReference>
<dbReference type="InterPro" id="IPR020823">
    <property type="entry name" value="Cell_div_FtsA"/>
</dbReference>
<dbReference type="Gene3D" id="3.30.1490.110">
    <property type="match status" value="1"/>
</dbReference>
<reference evidence="9" key="2">
    <citation type="submission" date="2020-09" db="EMBL/GenBank/DDBJ databases">
        <authorList>
            <person name="Sun Q."/>
            <person name="Kim S."/>
        </authorList>
    </citation>
    <scope>NUCLEOTIDE SEQUENCE</scope>
    <source>
        <strain evidence="9">KCTC 42590</strain>
    </source>
</reference>
<feature type="region of interest" description="Disordered" evidence="7">
    <location>
        <begin position="387"/>
        <end position="407"/>
    </location>
</feature>
<organism evidence="9 10">
    <name type="scientific">Kordiimonas sediminis</name>
    <dbReference type="NCBI Taxonomy" id="1735581"/>
    <lineage>
        <taxon>Bacteria</taxon>
        <taxon>Pseudomonadati</taxon>
        <taxon>Pseudomonadota</taxon>
        <taxon>Alphaproteobacteria</taxon>
        <taxon>Kordiimonadales</taxon>
        <taxon>Kordiimonadaceae</taxon>
        <taxon>Kordiimonas</taxon>
    </lineage>
</organism>
<protein>
    <recommendedName>
        <fullName evidence="5 6">Cell division protein FtsA</fullName>
    </recommendedName>
</protein>
<comment type="caution">
    <text evidence="9">The sequence shown here is derived from an EMBL/GenBank/DDBJ whole genome shotgun (WGS) entry which is preliminary data.</text>
</comment>
<dbReference type="PANTHER" id="PTHR32432">
    <property type="entry name" value="CELL DIVISION PROTEIN FTSA-RELATED"/>
    <property type="match status" value="1"/>
</dbReference>
<comment type="subcellular location">
    <subcellularLocation>
        <location evidence="5">Cell membrane</location>
        <topology evidence="5">Peripheral membrane protein</topology>
        <orientation evidence="5">Cytoplasmic side</orientation>
    </subcellularLocation>
    <text evidence="5">Localizes to the Z ring in an FtsZ-dependent manner. Targeted to the membrane through a conserved C-terminal amphipathic helix.</text>
</comment>
<keyword evidence="10" id="KW-1185">Reference proteome</keyword>
<dbReference type="RefSeq" id="WP_191251960.1">
    <property type="nucleotide sequence ID" value="NZ_BNCI01000002.1"/>
</dbReference>
<dbReference type="PIRSF" id="PIRSF003101">
    <property type="entry name" value="FtsA"/>
    <property type="match status" value="1"/>
</dbReference>
<keyword evidence="2 5" id="KW-0132">Cell division</keyword>
<evidence type="ECO:0000259" key="8">
    <source>
        <dbReference type="SMART" id="SM00842"/>
    </source>
</evidence>
<reference evidence="9" key="1">
    <citation type="journal article" date="2014" name="Int. J. Syst. Evol. Microbiol.">
        <title>Complete genome sequence of Corynebacterium casei LMG S-19264T (=DSM 44701T), isolated from a smear-ripened cheese.</title>
        <authorList>
            <consortium name="US DOE Joint Genome Institute (JGI-PGF)"/>
            <person name="Walter F."/>
            <person name="Albersmeier A."/>
            <person name="Kalinowski J."/>
            <person name="Ruckert C."/>
        </authorList>
    </citation>
    <scope>NUCLEOTIDE SEQUENCE</scope>
    <source>
        <strain evidence="9">KCTC 42590</strain>
    </source>
</reference>
<evidence type="ECO:0000256" key="7">
    <source>
        <dbReference type="SAM" id="MobiDB-lite"/>
    </source>
</evidence>
<keyword evidence="3 5" id="KW-0472">Membrane</keyword>
<accession>A0A919ASN9</accession>
<keyword evidence="4 5" id="KW-0131">Cell cycle</keyword>
<evidence type="ECO:0000313" key="10">
    <source>
        <dbReference type="Proteomes" id="UP000630923"/>
    </source>
</evidence>
<comment type="function">
    <text evidence="5 6">Cell division protein that is involved in the assembly of the Z ring. May serve as a membrane anchor for the Z ring.</text>
</comment>
<evidence type="ECO:0000313" key="9">
    <source>
        <dbReference type="EMBL" id="GHF23174.1"/>
    </source>
</evidence>
<dbReference type="PANTHER" id="PTHR32432:SF4">
    <property type="entry name" value="CELL DIVISION PROTEIN FTSA"/>
    <property type="match status" value="1"/>
</dbReference>
<dbReference type="Gene3D" id="3.30.420.40">
    <property type="match status" value="1"/>
</dbReference>
<dbReference type="AlphaFoldDB" id="A0A919ASN9"/>
<feature type="compositionally biased region" description="Basic and acidic residues" evidence="7">
    <location>
        <begin position="389"/>
        <end position="401"/>
    </location>
</feature>
<evidence type="ECO:0000256" key="5">
    <source>
        <dbReference type="HAMAP-Rule" id="MF_02033"/>
    </source>
</evidence>
<gene>
    <name evidence="5 9" type="primary">ftsA</name>
    <name evidence="9" type="ORF">GCM10017044_17000</name>
</gene>
<dbReference type="GO" id="GO:0043093">
    <property type="term" value="P:FtsZ-dependent cytokinesis"/>
    <property type="evidence" value="ECO:0007669"/>
    <property type="project" value="UniProtKB-UniRule"/>
</dbReference>
<dbReference type="NCBIfam" id="TIGR01174">
    <property type="entry name" value="ftsA"/>
    <property type="match status" value="1"/>
</dbReference>
<name>A0A919ASN9_9PROT</name>